<accession>A0ABU9FUC1</accession>
<dbReference type="CDD" id="cd06529">
    <property type="entry name" value="S24_LexA-like"/>
    <property type="match status" value="1"/>
</dbReference>
<sequence>MDKQQQFTLRLNEACDQAGIPQRGRSAYLQKILPFKISTAGIRKWLVGEAVPDTKKLSDIASLLEVSVEHLLGNVALKVNVLTEGKQDQAFFEHAMKHLPNAQFIDTSGLKAIPILSQVQAGNWQTVIIDQDTEFKWQTVAANTSSNAFAMKVSGNSMTNPHGSPSIPAGSIVVVEPCNCPDNGKIVVATLNDAPEATIKKLEIDGPQKFLVPLNPKYDPIPINGNCRIVGYVKQVIMDL</sequence>
<comment type="caution">
    <text evidence="2">The sequence shown here is derived from an EMBL/GenBank/DDBJ whole genome shotgun (WGS) entry which is preliminary data.</text>
</comment>
<protein>
    <submittedName>
        <fullName evidence="2">S24 family peptidase</fullName>
    </submittedName>
</protein>
<dbReference type="InterPro" id="IPR001387">
    <property type="entry name" value="Cro/C1-type_HTH"/>
</dbReference>
<reference evidence="2 3" key="1">
    <citation type="submission" date="2024-02" db="EMBL/GenBank/DDBJ databases">
        <title>Bacteria isolated from the canopy kelp, Nereocystis luetkeana.</title>
        <authorList>
            <person name="Pfister C.A."/>
            <person name="Younker I.T."/>
            <person name="Light S.H."/>
        </authorList>
    </citation>
    <scope>NUCLEOTIDE SEQUENCE [LARGE SCALE GENOMIC DNA]</scope>
    <source>
        <strain evidence="2 3">TI.1.15</strain>
    </source>
</reference>
<name>A0ABU9FUC1_9VIBR</name>
<evidence type="ECO:0000313" key="2">
    <source>
        <dbReference type="EMBL" id="MEL0609105.1"/>
    </source>
</evidence>
<evidence type="ECO:0000259" key="1">
    <source>
        <dbReference type="PROSITE" id="PS50943"/>
    </source>
</evidence>
<dbReference type="RefSeq" id="WP_004733446.1">
    <property type="nucleotide sequence ID" value="NZ_JBANDX010000008.1"/>
</dbReference>
<dbReference type="Pfam" id="PF00717">
    <property type="entry name" value="Peptidase_S24"/>
    <property type="match status" value="1"/>
</dbReference>
<organism evidence="2 3">
    <name type="scientific">Vibrio echinoideorum</name>
    <dbReference type="NCBI Taxonomy" id="2100116"/>
    <lineage>
        <taxon>Bacteria</taxon>
        <taxon>Pseudomonadati</taxon>
        <taxon>Pseudomonadota</taxon>
        <taxon>Gammaproteobacteria</taxon>
        <taxon>Vibrionales</taxon>
        <taxon>Vibrionaceae</taxon>
        <taxon>Vibrio</taxon>
    </lineage>
</organism>
<dbReference type="SUPFAM" id="SSF51306">
    <property type="entry name" value="LexA/Signal peptidase"/>
    <property type="match status" value="1"/>
</dbReference>
<dbReference type="EMBL" id="JBANDX010000008">
    <property type="protein sequence ID" value="MEL0609105.1"/>
    <property type="molecule type" value="Genomic_DNA"/>
</dbReference>
<proteinExistence type="predicted"/>
<dbReference type="InterPro" id="IPR015927">
    <property type="entry name" value="Peptidase_S24_S26A/B/C"/>
</dbReference>
<keyword evidence="3" id="KW-1185">Reference proteome</keyword>
<dbReference type="Gene3D" id="2.10.109.10">
    <property type="entry name" value="Umud Fragment, subunit A"/>
    <property type="match status" value="1"/>
</dbReference>
<dbReference type="PANTHER" id="PTHR33516:SF2">
    <property type="entry name" value="LEXA REPRESSOR-RELATED"/>
    <property type="match status" value="1"/>
</dbReference>
<dbReference type="InterPro" id="IPR013975">
    <property type="entry name" value="Tscrpt_reg_BetR_N"/>
</dbReference>
<dbReference type="Proteomes" id="UP001377160">
    <property type="component" value="Unassembled WGS sequence"/>
</dbReference>
<dbReference type="InterPro" id="IPR036286">
    <property type="entry name" value="LexA/Signal_pep-like_sf"/>
</dbReference>
<dbReference type="InterPro" id="IPR010982">
    <property type="entry name" value="Lambda_DNA-bd_dom_sf"/>
</dbReference>
<dbReference type="InterPro" id="IPR050077">
    <property type="entry name" value="LexA_repressor"/>
</dbReference>
<gene>
    <name evidence="2" type="ORF">V8Z71_12350</name>
</gene>
<dbReference type="Gene3D" id="1.10.260.40">
    <property type="entry name" value="lambda repressor-like DNA-binding domains"/>
    <property type="match status" value="1"/>
</dbReference>
<dbReference type="PROSITE" id="PS50943">
    <property type="entry name" value="HTH_CROC1"/>
    <property type="match status" value="1"/>
</dbReference>
<dbReference type="InterPro" id="IPR039418">
    <property type="entry name" value="LexA-like"/>
</dbReference>
<dbReference type="PANTHER" id="PTHR33516">
    <property type="entry name" value="LEXA REPRESSOR"/>
    <property type="match status" value="1"/>
</dbReference>
<dbReference type="Pfam" id="PF08667">
    <property type="entry name" value="BetR"/>
    <property type="match status" value="1"/>
</dbReference>
<evidence type="ECO:0000313" key="3">
    <source>
        <dbReference type="Proteomes" id="UP001377160"/>
    </source>
</evidence>
<feature type="domain" description="HTH cro/C1-type" evidence="1">
    <location>
        <begin position="37"/>
        <end position="71"/>
    </location>
</feature>